<keyword evidence="10 12" id="KW-0175">Coiled coil</keyword>
<evidence type="ECO:0000256" key="8">
    <source>
        <dbReference type="ARBA" id="ARBA00022782"/>
    </source>
</evidence>
<keyword evidence="5" id="KW-0493">Microtubule</keyword>
<dbReference type="Gene3D" id="3.30.160.60">
    <property type="entry name" value="Classic Zinc Finger"/>
    <property type="match status" value="1"/>
</dbReference>
<comment type="function">
    <text evidence="1">May bind and stabilize microtubules during myotubes formation.</text>
</comment>
<dbReference type="GO" id="GO:0030018">
    <property type="term" value="C:Z disc"/>
    <property type="evidence" value="ECO:0007669"/>
    <property type="project" value="UniProtKB-SubCell"/>
</dbReference>
<keyword evidence="9" id="KW-0862">Zinc</keyword>
<dbReference type="InterPro" id="IPR033492">
    <property type="entry name" value="Trim54_Bbox2_Zfn"/>
</dbReference>
<feature type="domain" description="RING-type" evidence="14">
    <location>
        <begin position="122"/>
        <end position="170"/>
    </location>
</feature>
<dbReference type="Gene3D" id="1.20.5.170">
    <property type="match status" value="1"/>
</dbReference>
<evidence type="ECO:0000256" key="12">
    <source>
        <dbReference type="SAM" id="Coils"/>
    </source>
</evidence>
<dbReference type="CDD" id="cd19833">
    <property type="entry name" value="Bbox2_MuRF3_C-II"/>
    <property type="match status" value="1"/>
</dbReference>
<keyword evidence="7 11" id="KW-0863">Zinc-finger</keyword>
<keyword evidence="6" id="KW-0479">Metal-binding</keyword>
<dbReference type="GO" id="GO:0005874">
    <property type="term" value="C:microtubule"/>
    <property type="evidence" value="ECO:0007669"/>
    <property type="project" value="UniProtKB-KW"/>
</dbReference>
<dbReference type="InterPro" id="IPR027370">
    <property type="entry name" value="Znf-RING_euk"/>
</dbReference>
<dbReference type="FunFam" id="3.30.40.10:FF:000014">
    <property type="entry name" value="probable E3 ubiquitin-protein ligase MID2"/>
    <property type="match status" value="1"/>
</dbReference>
<dbReference type="GO" id="GO:0008270">
    <property type="term" value="F:zinc ion binding"/>
    <property type="evidence" value="ECO:0007669"/>
    <property type="project" value="UniProtKB-KW"/>
</dbReference>
<dbReference type="InterPro" id="IPR000315">
    <property type="entry name" value="Znf_B-box"/>
</dbReference>
<feature type="compositionally biased region" description="Acidic residues" evidence="13">
    <location>
        <begin position="431"/>
        <end position="445"/>
    </location>
</feature>
<accession>A0AAD9DWJ1</accession>
<comment type="caution">
    <text evidence="17">The sequence shown here is derived from an EMBL/GenBank/DDBJ whole genome shotgun (WGS) entry which is preliminary data.</text>
</comment>
<evidence type="ECO:0000256" key="11">
    <source>
        <dbReference type="PROSITE-ProRule" id="PRU00024"/>
    </source>
</evidence>
<evidence type="ECO:0000259" key="15">
    <source>
        <dbReference type="PROSITE" id="PS50119"/>
    </source>
</evidence>
<evidence type="ECO:0000256" key="13">
    <source>
        <dbReference type="SAM" id="MobiDB-lite"/>
    </source>
</evidence>
<evidence type="ECO:0000256" key="2">
    <source>
        <dbReference type="ARBA" id="ARBA00004216"/>
    </source>
</evidence>
<evidence type="ECO:0000259" key="16">
    <source>
        <dbReference type="PROSITE" id="PS51262"/>
    </source>
</evidence>
<dbReference type="GO" id="GO:0030154">
    <property type="term" value="P:cell differentiation"/>
    <property type="evidence" value="ECO:0007669"/>
    <property type="project" value="UniProtKB-KW"/>
</dbReference>
<comment type="subcellular location">
    <subcellularLocation>
        <location evidence="2">Cytoplasm</location>
        <location evidence="2">Myofibril</location>
        <location evidence="2">Sarcomere</location>
        <location evidence="2">Z line</location>
    </subcellularLocation>
</comment>
<evidence type="ECO:0000256" key="9">
    <source>
        <dbReference type="ARBA" id="ARBA00022833"/>
    </source>
</evidence>
<dbReference type="SMART" id="SM00184">
    <property type="entry name" value="RING"/>
    <property type="match status" value="1"/>
</dbReference>
<dbReference type="InterPro" id="IPR017907">
    <property type="entry name" value="Znf_RING_CS"/>
</dbReference>
<keyword evidence="8" id="KW-0221">Differentiation</keyword>
<feature type="region of interest" description="Disordered" evidence="13">
    <location>
        <begin position="426"/>
        <end position="445"/>
    </location>
</feature>
<evidence type="ECO:0000256" key="5">
    <source>
        <dbReference type="ARBA" id="ARBA00022701"/>
    </source>
</evidence>
<dbReference type="AlphaFoldDB" id="A0AAD9DWJ1"/>
<dbReference type="Proteomes" id="UP001239994">
    <property type="component" value="Unassembled WGS sequence"/>
</dbReference>
<keyword evidence="18" id="KW-1185">Reference proteome</keyword>
<evidence type="ECO:0000313" key="17">
    <source>
        <dbReference type="EMBL" id="KAK1798075.1"/>
    </source>
</evidence>
<dbReference type="SUPFAM" id="SSF57850">
    <property type="entry name" value="RING/U-box"/>
    <property type="match status" value="1"/>
</dbReference>
<evidence type="ECO:0000256" key="1">
    <source>
        <dbReference type="ARBA" id="ARBA00003888"/>
    </source>
</evidence>
<dbReference type="SUPFAM" id="SSF57845">
    <property type="entry name" value="B-box zinc-binding domain"/>
    <property type="match status" value="1"/>
</dbReference>
<dbReference type="PROSITE" id="PS51262">
    <property type="entry name" value="COS"/>
    <property type="match status" value="1"/>
</dbReference>
<sequence length="445" mass="49667">MKALVLSLVEEEEGRLVNREVSQVSCGSREEPTSLSRAKGNLCVTSSENQGQVPKAKCTQGQKNGLVYKATRINLHKDKRKQGSSRTLKERSEKKGTNMDIQTGQVVRALSPLESLEKQLSCPICLDMFTKPVVILPCQHNLCRGCANDLYDSRNPYHFSGGIFRCPTCRFEVVLDRHGVYGLQRNLLVENIIDIYKQQLESSGGGDGDGNEPPLKAKDAKEPMCQEHEDERINIYCVTCQVPTCSMCKVFGKHKDCEVSTLKNVCEAQKAELKNAIDLLAASKGCVQATLAQLEDASKAVEENSQRQKQRLGEKFDLLYAILEERKAQLLETISQEQDDKTALVRSLVHEYGQKLQASTTLMEKASQSLNNSSVAEFLISAKQLITEAKDTAKNSHIQRPEPGFEKMDHFTLFTEDVEAMLVKMDFGTGGDEDDDDDYEEAEEE</sequence>
<dbReference type="InterPro" id="IPR013083">
    <property type="entry name" value="Znf_RING/FYVE/PHD"/>
</dbReference>
<evidence type="ECO:0000256" key="7">
    <source>
        <dbReference type="ARBA" id="ARBA00022771"/>
    </source>
</evidence>
<dbReference type="Pfam" id="PF13445">
    <property type="entry name" value="zf-RING_UBOX"/>
    <property type="match status" value="1"/>
</dbReference>
<dbReference type="Pfam" id="PF00643">
    <property type="entry name" value="zf-B_box"/>
    <property type="match status" value="1"/>
</dbReference>
<gene>
    <name evidence="17" type="ORF">P4O66_000572</name>
</gene>
<dbReference type="SMART" id="SM00336">
    <property type="entry name" value="BBOX"/>
    <property type="match status" value="1"/>
</dbReference>
<reference evidence="17" key="1">
    <citation type="submission" date="2023-03" db="EMBL/GenBank/DDBJ databases">
        <title>Electrophorus voltai genome.</title>
        <authorList>
            <person name="Bian C."/>
        </authorList>
    </citation>
    <scope>NUCLEOTIDE SEQUENCE</scope>
    <source>
        <strain evidence="17">CB-2022</strain>
        <tissue evidence="17">Muscle</tissue>
    </source>
</reference>
<feature type="coiled-coil region" evidence="12">
    <location>
        <begin position="291"/>
        <end position="340"/>
    </location>
</feature>
<feature type="domain" description="COS" evidence="16">
    <location>
        <begin position="370"/>
        <end position="428"/>
    </location>
</feature>
<keyword evidence="4" id="KW-0963">Cytoplasm</keyword>
<evidence type="ECO:0000256" key="6">
    <source>
        <dbReference type="ARBA" id="ARBA00022723"/>
    </source>
</evidence>
<name>A0AAD9DWJ1_9TELE</name>
<dbReference type="PROSITE" id="PS00518">
    <property type="entry name" value="ZF_RING_1"/>
    <property type="match status" value="1"/>
</dbReference>
<evidence type="ECO:0000313" key="18">
    <source>
        <dbReference type="Proteomes" id="UP001239994"/>
    </source>
</evidence>
<dbReference type="InterPro" id="IPR001841">
    <property type="entry name" value="Znf_RING"/>
</dbReference>
<dbReference type="Gene3D" id="3.30.40.10">
    <property type="entry name" value="Zinc/RING finger domain, C3HC4 (zinc finger)"/>
    <property type="match status" value="1"/>
</dbReference>
<evidence type="ECO:0000256" key="10">
    <source>
        <dbReference type="ARBA" id="ARBA00023054"/>
    </source>
</evidence>
<dbReference type="EMBL" id="JAROKS010000012">
    <property type="protein sequence ID" value="KAK1798075.1"/>
    <property type="molecule type" value="Genomic_DNA"/>
</dbReference>
<dbReference type="PROSITE" id="PS50119">
    <property type="entry name" value="ZF_BBOX"/>
    <property type="match status" value="1"/>
</dbReference>
<feature type="domain" description="B box-type" evidence="15">
    <location>
        <begin position="220"/>
        <end position="262"/>
    </location>
</feature>
<evidence type="ECO:0000259" key="14">
    <source>
        <dbReference type="PROSITE" id="PS50089"/>
    </source>
</evidence>
<evidence type="ECO:0000256" key="4">
    <source>
        <dbReference type="ARBA" id="ARBA00022490"/>
    </source>
</evidence>
<dbReference type="InterPro" id="IPR017903">
    <property type="entry name" value="COS_domain"/>
</dbReference>
<organism evidence="17 18">
    <name type="scientific">Electrophorus voltai</name>
    <dbReference type="NCBI Taxonomy" id="2609070"/>
    <lineage>
        <taxon>Eukaryota</taxon>
        <taxon>Metazoa</taxon>
        <taxon>Chordata</taxon>
        <taxon>Craniata</taxon>
        <taxon>Vertebrata</taxon>
        <taxon>Euteleostomi</taxon>
        <taxon>Actinopterygii</taxon>
        <taxon>Neopterygii</taxon>
        <taxon>Teleostei</taxon>
        <taxon>Ostariophysi</taxon>
        <taxon>Gymnotiformes</taxon>
        <taxon>Gymnotoidei</taxon>
        <taxon>Gymnotidae</taxon>
        <taxon>Electrophorus</taxon>
    </lineage>
</organism>
<dbReference type="PANTHER" id="PTHR24103">
    <property type="entry name" value="E3 UBIQUITIN-PROTEIN LIGASE TRIM"/>
    <property type="match status" value="1"/>
</dbReference>
<proteinExistence type="predicted"/>
<evidence type="ECO:0000256" key="3">
    <source>
        <dbReference type="ARBA" id="ARBA00014725"/>
    </source>
</evidence>
<protein>
    <recommendedName>
        <fullName evidence="3">Tripartite motif-containing protein 54</fullName>
    </recommendedName>
</protein>
<feature type="region of interest" description="Disordered" evidence="13">
    <location>
        <begin position="78"/>
        <end position="100"/>
    </location>
</feature>
<dbReference type="PROSITE" id="PS50089">
    <property type="entry name" value="ZF_RING_2"/>
    <property type="match status" value="1"/>
</dbReference>
<feature type="compositionally biased region" description="Basic and acidic residues" evidence="13">
    <location>
        <begin position="87"/>
        <end position="97"/>
    </location>
</feature>
<dbReference type="InterPro" id="IPR050143">
    <property type="entry name" value="TRIM/RBCC"/>
</dbReference>